<name>A0ACB8WTS4_9TELE</name>
<protein>
    <submittedName>
        <fullName evidence="1">Uncharacterized protein</fullName>
    </submittedName>
</protein>
<accession>A0ACB8WTS4</accession>
<gene>
    <name evidence="1" type="ORF">L3Q82_023849</name>
</gene>
<keyword evidence="2" id="KW-1185">Reference proteome</keyword>
<evidence type="ECO:0000313" key="2">
    <source>
        <dbReference type="Proteomes" id="UP000831701"/>
    </source>
</evidence>
<comment type="caution">
    <text evidence="1">The sequence shown here is derived from an EMBL/GenBank/DDBJ whole genome shotgun (WGS) entry which is preliminary data.</text>
</comment>
<organism evidence="1 2">
    <name type="scientific">Scortum barcoo</name>
    <name type="common">barcoo grunter</name>
    <dbReference type="NCBI Taxonomy" id="214431"/>
    <lineage>
        <taxon>Eukaryota</taxon>
        <taxon>Metazoa</taxon>
        <taxon>Chordata</taxon>
        <taxon>Craniata</taxon>
        <taxon>Vertebrata</taxon>
        <taxon>Euteleostomi</taxon>
        <taxon>Actinopterygii</taxon>
        <taxon>Neopterygii</taxon>
        <taxon>Teleostei</taxon>
        <taxon>Neoteleostei</taxon>
        <taxon>Acanthomorphata</taxon>
        <taxon>Eupercaria</taxon>
        <taxon>Centrarchiformes</taxon>
        <taxon>Terapontoidei</taxon>
        <taxon>Terapontidae</taxon>
        <taxon>Scortum</taxon>
    </lineage>
</organism>
<dbReference type="EMBL" id="CM041536">
    <property type="protein sequence ID" value="KAI3371222.1"/>
    <property type="molecule type" value="Genomic_DNA"/>
</dbReference>
<reference evidence="1" key="1">
    <citation type="submission" date="2022-04" db="EMBL/GenBank/DDBJ databases">
        <title>Jade perch genome.</title>
        <authorList>
            <person name="Chao B."/>
        </authorList>
    </citation>
    <scope>NUCLEOTIDE SEQUENCE</scope>
    <source>
        <strain evidence="1">CB-2022</strain>
    </source>
</reference>
<evidence type="ECO:0000313" key="1">
    <source>
        <dbReference type="EMBL" id="KAI3371222.1"/>
    </source>
</evidence>
<dbReference type="Proteomes" id="UP000831701">
    <property type="component" value="Chromosome 6"/>
</dbReference>
<sequence>MMDGYVISTASEEIIPNEPEDYRPPAELYPFLTNVGEIYEDHRWPLHSERVQPVDFDNSTVNHLTELQSVSPQQLIQPYRYSSEALPLHLDPPLGPLSMSPQIPFYTPSLCYQYQPSASPGHYYSEEDQRGISPPLEVSDGEDEFEDHSHSFRRDISNNKKKIRLYQFLLDLLRNGDMSDSIWWVDQDKGIFQFSTKHKEALASHWGVQKGNRKKMTYQKMARALRNYGKTGEIKKMSESHCLSPSEVHAAESVAYLNKALVRLQDIWEEIGIPEEQRLQRTNDVHKHIKGLLDLMIAEEEELKKRLMKSIESCLKELKNLCNELQLPPFEEEDGCTMLQMEKNSRTRLEVMKEHKRQRMEELKGLIGKDRDLCDIMCTTPFSIDQDSIPSLQQLETYRAYLDDLAKEKEHRHDEFVSVKKEIVACMDDLEHHPETSFEMDVMCEDEEAFCLSNDNIAALKLLLSQLQQRKAENELRCSALRTKIQELWERLQIPQEERDALSEDMIKSKKINIEALQAEVQRLEVLKMQSMKSFIEAIRAEIALFWEKCFYSQEQQQAFGPYHADDFTEELLNLHEAEVRTLKTYYEDHRELFEGVTKWQENWTLYLELDKKANDPSRFNNRGGNLLKEEKQRTDLQKSLPKLEKILKAQIDVWEQEHGKEFLVNGQKFLEYVQQQWDHHHTEKEKEKLERQLKKTKQTQEDMLYGTTMRTPSKRRLAGTPTPGKVRKLNGTSTISTPNSFLCSGLGGTMCQSSTQKPPSVCQQGTLAVLFLTYLTQIHINPACLTWTVGLGLGLRTPGHGRTPRALDRNKENISHLNRNTPSGTLRSQDTQDHTLTFNSIAGSYSEFAVNAALYLFGPQLKKNIH</sequence>
<proteinExistence type="predicted"/>